<dbReference type="PANTHER" id="PTHR21310">
    <property type="entry name" value="AMINOGLYCOSIDE PHOSPHOTRANSFERASE-RELATED-RELATED"/>
    <property type="match status" value="1"/>
</dbReference>
<evidence type="ECO:0008006" key="3">
    <source>
        <dbReference type="Google" id="ProtNLM"/>
    </source>
</evidence>
<dbReference type="RefSeq" id="XP_065822984.1">
    <property type="nucleotide sequence ID" value="XM_065966912.1"/>
</dbReference>
<gene>
    <name evidence="1" type="ORF">CI109_101159</name>
</gene>
<name>A0AAJ8LDS7_9TREE</name>
<dbReference type="AlphaFoldDB" id="A0AAJ8LDS7"/>
<reference evidence="1" key="1">
    <citation type="submission" date="2017-08" db="EMBL/GenBank/DDBJ databases">
        <authorList>
            <person name="Cuomo C."/>
            <person name="Billmyre B."/>
            <person name="Heitman J."/>
        </authorList>
    </citation>
    <scope>NUCLEOTIDE SEQUENCE</scope>
    <source>
        <strain evidence="1">CBS 12478</strain>
    </source>
</reference>
<keyword evidence="2" id="KW-1185">Reference proteome</keyword>
<dbReference type="EMBL" id="CP144052">
    <property type="protein sequence ID" value="WWD16728.1"/>
    <property type="molecule type" value="Genomic_DNA"/>
</dbReference>
<dbReference type="SUPFAM" id="SSF56112">
    <property type="entry name" value="Protein kinase-like (PK-like)"/>
    <property type="match status" value="1"/>
</dbReference>
<dbReference type="InterPro" id="IPR051678">
    <property type="entry name" value="AGP_Transferase"/>
</dbReference>
<dbReference type="InterPro" id="IPR011009">
    <property type="entry name" value="Kinase-like_dom_sf"/>
</dbReference>
<dbReference type="GeneID" id="43586928"/>
<protein>
    <recommendedName>
        <fullName evidence="3">Aminoglycoside phosphotransferase domain-containing protein</fullName>
    </recommendedName>
</protein>
<organism evidence="1 2">
    <name type="scientific">Kwoniella shandongensis</name>
    <dbReference type="NCBI Taxonomy" id="1734106"/>
    <lineage>
        <taxon>Eukaryota</taxon>
        <taxon>Fungi</taxon>
        <taxon>Dikarya</taxon>
        <taxon>Basidiomycota</taxon>
        <taxon>Agaricomycotina</taxon>
        <taxon>Tremellomycetes</taxon>
        <taxon>Tremellales</taxon>
        <taxon>Cryptococcaceae</taxon>
        <taxon>Kwoniella</taxon>
    </lineage>
</organism>
<evidence type="ECO:0000313" key="2">
    <source>
        <dbReference type="Proteomes" id="UP000322225"/>
    </source>
</evidence>
<dbReference type="KEGG" id="ksn:43586928"/>
<sequence>MAPSVTCSIQGCEQPTIITRPFCTDCCKSHCWDHIEDSTTHPCFGRERVPFQPRDESELIAFHTEESLKIIQNLNSEAIKAEVEALRPNHKCAVVHTPTTVDQLQQLTGGYNSHVIIEFDDGQKWVMRIRRREWKKGHPEEALRMNVLSEVATMRALSRAGIPAPNAWAPPNDSQASALPTHQYLYEEFCPGNDAHLLALNFFFNEKEQIFVRSYAEWMIKLDSLSFDKVGSLTFSTEGEIVVGPLIEREPHSHTEPYFIGPFNTAKEMFVAKMDVWMKETVEKKRYLPSEELVSYLMLLEARALVEGCKEMEQGPWYLKHTDERGDHFWANEKGELVNIIDWEWASLVSKGEAFASPALFVRIASDDRLSEREIALIEAYEELGRPDLGDHVRSGRKFRLLAEVMRTADDVENLNALRQAFLGSTNDNAQPPETIEEWVRIATLRYSQDSGLATILSRARASLK</sequence>
<dbReference type="Proteomes" id="UP000322225">
    <property type="component" value="Chromosome 2"/>
</dbReference>
<reference evidence="1" key="2">
    <citation type="submission" date="2024-01" db="EMBL/GenBank/DDBJ databases">
        <title>Comparative genomics of Cryptococcus and Kwoniella reveals pathogenesis evolution and contrasting modes of karyotype evolution via chromosome fusion or intercentromeric recombination.</title>
        <authorList>
            <person name="Coelho M.A."/>
            <person name="David-Palma M."/>
            <person name="Shea T."/>
            <person name="Bowers K."/>
            <person name="McGinley-Smith S."/>
            <person name="Mohammad A.W."/>
            <person name="Gnirke A."/>
            <person name="Yurkov A.M."/>
            <person name="Nowrousian M."/>
            <person name="Sun S."/>
            <person name="Cuomo C.A."/>
            <person name="Heitman J."/>
        </authorList>
    </citation>
    <scope>NUCLEOTIDE SEQUENCE</scope>
    <source>
        <strain evidence="1">CBS 12478</strain>
    </source>
</reference>
<proteinExistence type="predicted"/>
<accession>A0AAJ8LDS7</accession>
<dbReference type="PANTHER" id="PTHR21310:SF15">
    <property type="entry name" value="AMINOGLYCOSIDE PHOSPHOTRANSFERASE DOMAIN-CONTAINING PROTEIN"/>
    <property type="match status" value="1"/>
</dbReference>
<evidence type="ECO:0000313" key="1">
    <source>
        <dbReference type="EMBL" id="WWD16728.1"/>
    </source>
</evidence>